<evidence type="ECO:0000313" key="3">
    <source>
        <dbReference type="EMBL" id="SMX42672.1"/>
    </source>
</evidence>
<feature type="transmembrane region" description="Helical" evidence="1">
    <location>
        <begin position="153"/>
        <end position="173"/>
    </location>
</feature>
<keyword evidence="2" id="KW-0732">Signal</keyword>
<feature type="chain" id="PRO_5012263436" description="VPLPA-CTERM protein sorting domain protein" evidence="2">
    <location>
        <begin position="26"/>
        <end position="179"/>
    </location>
</feature>
<feature type="signal peptide" evidence="2">
    <location>
        <begin position="1"/>
        <end position="25"/>
    </location>
</feature>
<keyword evidence="1" id="KW-0812">Transmembrane</keyword>
<dbReference type="EMBL" id="FXYF01000006">
    <property type="protein sequence ID" value="SMX42672.1"/>
    <property type="molecule type" value="Genomic_DNA"/>
</dbReference>
<evidence type="ECO:0000313" key="4">
    <source>
        <dbReference type="Proteomes" id="UP000207598"/>
    </source>
</evidence>
<reference evidence="3 4" key="1">
    <citation type="submission" date="2017-05" db="EMBL/GenBank/DDBJ databases">
        <authorList>
            <person name="Song R."/>
            <person name="Chenine A.L."/>
            <person name="Ruprecht R.M."/>
        </authorList>
    </citation>
    <scope>NUCLEOTIDE SEQUENCE [LARGE SCALE GENOMIC DNA]</scope>
    <source>
        <strain evidence="3 4">CECT 8898</strain>
    </source>
</reference>
<keyword evidence="1" id="KW-1133">Transmembrane helix</keyword>
<accession>A0A238KKM9</accession>
<organism evidence="3 4">
    <name type="scientific">Maliponia aquimaris</name>
    <dbReference type="NCBI Taxonomy" id="1673631"/>
    <lineage>
        <taxon>Bacteria</taxon>
        <taxon>Pseudomonadati</taxon>
        <taxon>Pseudomonadota</taxon>
        <taxon>Alphaproteobacteria</taxon>
        <taxon>Rhodobacterales</taxon>
        <taxon>Paracoccaceae</taxon>
        <taxon>Maliponia</taxon>
    </lineage>
</organism>
<keyword evidence="4" id="KW-1185">Reference proteome</keyword>
<protein>
    <recommendedName>
        <fullName evidence="5">VPLPA-CTERM protein sorting domain protein</fullName>
    </recommendedName>
</protein>
<dbReference type="AlphaFoldDB" id="A0A238KKM9"/>
<gene>
    <name evidence="3" type="ORF">MAA8898_02682</name>
</gene>
<dbReference type="Proteomes" id="UP000207598">
    <property type="component" value="Unassembled WGS sequence"/>
</dbReference>
<dbReference type="OrthoDB" id="7866595at2"/>
<evidence type="ECO:0000256" key="1">
    <source>
        <dbReference type="SAM" id="Phobius"/>
    </source>
</evidence>
<proteinExistence type="predicted"/>
<dbReference type="RefSeq" id="WP_094021486.1">
    <property type="nucleotide sequence ID" value="NZ_FXYF01000006.1"/>
</dbReference>
<dbReference type="InterPro" id="IPR013424">
    <property type="entry name" value="Ice-binding_C"/>
</dbReference>
<sequence>MIALARLTALSIAVAAGILSAPAHAASINWGAEGGSNEFASDAVLFSGFQADTLVSITSQGYYFTNNGALNPVTFKLEVLLDGIWTAIFTDVTTGTSYMNVIPSQSFAYGTVTGLRATGTGQVPGDPTMRNWALGSAFTPTIFHFDALQPPSAVPVPAGLPLLLAGLGALGFASRRRRT</sequence>
<keyword evidence="1" id="KW-0472">Membrane</keyword>
<evidence type="ECO:0000256" key="2">
    <source>
        <dbReference type="SAM" id="SignalP"/>
    </source>
</evidence>
<dbReference type="NCBIfam" id="TIGR03370">
    <property type="entry name" value="VPLPA-CTERM"/>
    <property type="match status" value="1"/>
</dbReference>
<name>A0A238KKM9_9RHOB</name>
<evidence type="ECO:0008006" key="5">
    <source>
        <dbReference type="Google" id="ProtNLM"/>
    </source>
</evidence>
<dbReference type="InterPro" id="IPR022472">
    <property type="entry name" value="VPLPA-CTERM"/>
</dbReference>
<dbReference type="NCBIfam" id="TIGR02595">
    <property type="entry name" value="PEP_CTERM"/>
    <property type="match status" value="1"/>
</dbReference>